<proteinExistence type="predicted"/>
<keyword evidence="4" id="KW-1185">Reference proteome</keyword>
<feature type="compositionally biased region" description="Low complexity" evidence="1">
    <location>
        <begin position="390"/>
        <end position="404"/>
    </location>
</feature>
<feature type="compositionally biased region" description="Basic and acidic residues" evidence="1">
    <location>
        <begin position="306"/>
        <end position="325"/>
    </location>
</feature>
<dbReference type="AlphaFoldDB" id="A0A1Y1VZU1"/>
<dbReference type="OrthoDB" id="5964929at2759"/>
<evidence type="ECO:0000256" key="1">
    <source>
        <dbReference type="SAM" id="MobiDB-lite"/>
    </source>
</evidence>
<sequence>MTTATIIDELPNLTRQDLQKLCKKAGIEANGTDEELVNELKEAVQSGKVGAESLAISDGEEAGDKETEAAEDDTQVNTVAATPKDVATPRDTATPDNEPATDPAPTPKDPEPQTPEVSKKIAAELEVRATALASDERKVAVQTFDSQHKTDDDNGPEPAETPSKNVFDEAHEKLFERDDSIAAHWSTKRTPHNKRVGEPIEQGSSKRSKVEPLFMTPVRATPKMRTVTGTMSDRATRVKPAVSAAAAGSKTVAVGRTTRASKSQLSSTTLFADAEKPVETVPKRVTRKAPLPKFKATKPAATPAKNGDKLTVEKVVEKALERKPVEAPATPKRKKVSERLKTPRKLVVVGERPVTRSMSPRKPDAKPAESTAAPKTPARKPPVPRRIATPKSKLPAARKAPAKPTTHALPDLTHVQSKVKAFINKPAENKQKTENKPKESKRAPKLTEKTGKDNVPHYMKSTRAAENRSRGTHAKPQPPVKGQAAAKERGTKARATPYTRPTRTRTAAAAAKTAEKKA</sequence>
<feature type="compositionally biased region" description="Basic and acidic residues" evidence="1">
    <location>
        <begin position="117"/>
        <end position="127"/>
    </location>
</feature>
<protein>
    <recommendedName>
        <fullName evidence="2">SAP domain-containing protein</fullName>
    </recommendedName>
</protein>
<dbReference type="InterPro" id="IPR003034">
    <property type="entry name" value="SAP_dom"/>
</dbReference>
<evidence type="ECO:0000313" key="4">
    <source>
        <dbReference type="Proteomes" id="UP000193922"/>
    </source>
</evidence>
<organism evidence="3 4">
    <name type="scientific">Linderina pennispora</name>
    <dbReference type="NCBI Taxonomy" id="61395"/>
    <lineage>
        <taxon>Eukaryota</taxon>
        <taxon>Fungi</taxon>
        <taxon>Fungi incertae sedis</taxon>
        <taxon>Zoopagomycota</taxon>
        <taxon>Kickxellomycotina</taxon>
        <taxon>Kickxellomycetes</taxon>
        <taxon>Kickxellales</taxon>
        <taxon>Kickxellaceae</taxon>
        <taxon>Linderina</taxon>
    </lineage>
</organism>
<feature type="region of interest" description="Disordered" evidence="1">
    <location>
        <begin position="45"/>
        <end position="239"/>
    </location>
</feature>
<gene>
    <name evidence="3" type="ORF">DL89DRAFT_269823</name>
</gene>
<accession>A0A1Y1VZU1</accession>
<dbReference type="Proteomes" id="UP000193922">
    <property type="component" value="Unassembled WGS sequence"/>
</dbReference>
<feature type="compositionally biased region" description="Basic and acidic residues" evidence="1">
    <location>
        <begin position="427"/>
        <end position="455"/>
    </location>
</feature>
<evidence type="ECO:0000259" key="2">
    <source>
        <dbReference type="PROSITE" id="PS50800"/>
    </source>
</evidence>
<dbReference type="EMBL" id="MCFD01000014">
    <property type="protein sequence ID" value="ORX66780.1"/>
    <property type="molecule type" value="Genomic_DNA"/>
</dbReference>
<feature type="domain" description="SAP" evidence="2">
    <location>
        <begin position="10"/>
        <end position="44"/>
    </location>
</feature>
<feature type="region of interest" description="Disordered" evidence="1">
    <location>
        <begin position="287"/>
        <end position="518"/>
    </location>
</feature>
<feature type="compositionally biased region" description="Low complexity" evidence="1">
    <location>
        <begin position="288"/>
        <end position="305"/>
    </location>
</feature>
<dbReference type="RefSeq" id="XP_040740739.1">
    <property type="nucleotide sequence ID" value="XM_040888443.1"/>
</dbReference>
<dbReference type="GeneID" id="63805091"/>
<feature type="compositionally biased region" description="Low complexity" evidence="1">
    <location>
        <begin position="493"/>
        <end position="512"/>
    </location>
</feature>
<comment type="caution">
    <text evidence="3">The sequence shown here is derived from an EMBL/GenBank/DDBJ whole genome shotgun (WGS) entry which is preliminary data.</text>
</comment>
<reference evidence="3 4" key="1">
    <citation type="submission" date="2016-07" db="EMBL/GenBank/DDBJ databases">
        <title>Pervasive Adenine N6-methylation of Active Genes in Fungi.</title>
        <authorList>
            <consortium name="DOE Joint Genome Institute"/>
            <person name="Mondo S.J."/>
            <person name="Dannebaum R.O."/>
            <person name="Kuo R.C."/>
            <person name="Labutti K."/>
            <person name="Haridas S."/>
            <person name="Kuo A."/>
            <person name="Salamov A."/>
            <person name="Ahrendt S.R."/>
            <person name="Lipzen A."/>
            <person name="Sullivan W."/>
            <person name="Andreopoulos W.B."/>
            <person name="Clum A."/>
            <person name="Lindquist E."/>
            <person name="Daum C."/>
            <person name="Ramamoorthy G.K."/>
            <person name="Gryganskyi A."/>
            <person name="Culley D."/>
            <person name="Magnuson J.K."/>
            <person name="James T.Y."/>
            <person name="O'Malley M.A."/>
            <person name="Stajich J.E."/>
            <person name="Spatafora J.W."/>
            <person name="Visel A."/>
            <person name="Grigoriev I.V."/>
        </authorList>
    </citation>
    <scope>NUCLEOTIDE SEQUENCE [LARGE SCALE GENOMIC DNA]</scope>
    <source>
        <strain evidence="3 4">ATCC 12442</strain>
    </source>
</reference>
<feature type="compositionally biased region" description="Basic and acidic residues" evidence="1">
    <location>
        <begin position="166"/>
        <end position="181"/>
    </location>
</feature>
<evidence type="ECO:0000313" key="3">
    <source>
        <dbReference type="EMBL" id="ORX66780.1"/>
    </source>
</evidence>
<dbReference type="PROSITE" id="PS50800">
    <property type="entry name" value="SAP"/>
    <property type="match status" value="1"/>
</dbReference>
<name>A0A1Y1VZU1_9FUNG</name>